<name>A0ABQ1PLJ1_9ENTE</name>
<accession>A0ABQ1PLJ1</accession>
<dbReference type="Proteomes" id="UP000630615">
    <property type="component" value="Unassembled WGS sequence"/>
</dbReference>
<gene>
    <name evidence="2" type="ORF">GCM10011573_31130</name>
</gene>
<keyword evidence="1" id="KW-1133">Transmembrane helix</keyword>
<keyword evidence="1" id="KW-0472">Membrane</keyword>
<proteinExistence type="predicted"/>
<keyword evidence="3" id="KW-1185">Reference proteome</keyword>
<feature type="transmembrane region" description="Helical" evidence="1">
    <location>
        <begin position="13"/>
        <end position="32"/>
    </location>
</feature>
<evidence type="ECO:0000256" key="1">
    <source>
        <dbReference type="SAM" id="Phobius"/>
    </source>
</evidence>
<protein>
    <recommendedName>
        <fullName evidence="4">Prepilin-type N-terminal cleavage/methylation domain-containing protein</fullName>
    </recommendedName>
</protein>
<evidence type="ECO:0000313" key="2">
    <source>
        <dbReference type="EMBL" id="GGC99320.1"/>
    </source>
</evidence>
<dbReference type="EMBL" id="BMKI01000008">
    <property type="protein sequence ID" value="GGC99320.1"/>
    <property type="molecule type" value="Genomic_DNA"/>
</dbReference>
<reference evidence="3" key="1">
    <citation type="journal article" date="2019" name="Int. J. Syst. Evol. Microbiol.">
        <title>The Global Catalogue of Microorganisms (GCM) 10K type strain sequencing project: providing services to taxonomists for standard genome sequencing and annotation.</title>
        <authorList>
            <consortium name="The Broad Institute Genomics Platform"/>
            <consortium name="The Broad Institute Genome Sequencing Center for Infectious Disease"/>
            <person name="Wu L."/>
            <person name="Ma J."/>
        </authorList>
    </citation>
    <scope>NUCLEOTIDE SEQUENCE [LARGE SCALE GENOMIC DNA]</scope>
    <source>
        <strain evidence="3">CGMCC 1.15942</strain>
    </source>
</reference>
<sequence>MLENEEGLTLAEVLVSVVILGTTFMLLASMLIRNQQLIELNEKKKEAQYVRDEIKEWMGYRGQTQDLAGLNPYVFSIREDSRLTDQQKSRRAYLILDNSGIQMKNTGSEQIPLYGEEKIDYTGRVKDGKENIERKIEYQYSKKEAELPDRWKNSDGSIKEEALYLGKYIGDQTKHFFVVLCRVNYKEGTKDFRKEGIELNLEIYDEKTGAFMTDTVFNWVVDY</sequence>
<evidence type="ECO:0008006" key="4">
    <source>
        <dbReference type="Google" id="ProtNLM"/>
    </source>
</evidence>
<keyword evidence="1" id="KW-0812">Transmembrane</keyword>
<evidence type="ECO:0000313" key="3">
    <source>
        <dbReference type="Proteomes" id="UP000630615"/>
    </source>
</evidence>
<comment type="caution">
    <text evidence="2">The sequence shown here is derived from an EMBL/GenBank/DDBJ whole genome shotgun (WGS) entry which is preliminary data.</text>
</comment>
<organism evidence="2 3">
    <name type="scientific">Enterococcus wangshanyuanii</name>
    <dbReference type="NCBI Taxonomy" id="2005703"/>
    <lineage>
        <taxon>Bacteria</taxon>
        <taxon>Bacillati</taxon>
        <taxon>Bacillota</taxon>
        <taxon>Bacilli</taxon>
        <taxon>Lactobacillales</taxon>
        <taxon>Enterococcaceae</taxon>
        <taxon>Enterococcus</taxon>
    </lineage>
</organism>
<dbReference type="RefSeq" id="WP_088269618.1">
    <property type="nucleotide sequence ID" value="NZ_BMKI01000008.1"/>
</dbReference>